<evidence type="ECO:0000313" key="1">
    <source>
        <dbReference type="EMBL" id="PCJ20849.1"/>
    </source>
</evidence>
<proteinExistence type="predicted"/>
<protein>
    <submittedName>
        <fullName evidence="1">Uncharacterized protein</fullName>
    </submittedName>
</protein>
<organism evidence="1 2">
    <name type="scientific">SAR86 cluster bacterium</name>
    <dbReference type="NCBI Taxonomy" id="2030880"/>
    <lineage>
        <taxon>Bacteria</taxon>
        <taxon>Pseudomonadati</taxon>
        <taxon>Pseudomonadota</taxon>
        <taxon>Gammaproteobacteria</taxon>
        <taxon>SAR86 cluster</taxon>
    </lineage>
</organism>
<dbReference type="AlphaFoldDB" id="A0A2A5ANK4"/>
<gene>
    <name evidence="1" type="ORF">COA96_15630</name>
</gene>
<accession>A0A2A5ANK4</accession>
<evidence type="ECO:0000313" key="2">
    <source>
        <dbReference type="Proteomes" id="UP000218327"/>
    </source>
</evidence>
<name>A0A2A5ANK4_9GAMM</name>
<sequence length="75" mass="8010">MKLEITELGVFAPSGKKNTPEIEVPVGTVIEINVNKIPASLIGKCRIVGEVTKESVPVTNPAEKKAEKPAEKKAD</sequence>
<reference evidence="2" key="1">
    <citation type="submission" date="2017-08" db="EMBL/GenBank/DDBJ databases">
        <title>A dynamic microbial community with high functional redundancy inhabits the cold, oxic subseafloor aquifer.</title>
        <authorList>
            <person name="Tully B.J."/>
            <person name="Wheat C.G."/>
            <person name="Glazer B.T."/>
            <person name="Huber J.A."/>
        </authorList>
    </citation>
    <scope>NUCLEOTIDE SEQUENCE [LARGE SCALE GENOMIC DNA]</scope>
</reference>
<dbReference type="EMBL" id="NVVJ01000077">
    <property type="protein sequence ID" value="PCJ20849.1"/>
    <property type="molecule type" value="Genomic_DNA"/>
</dbReference>
<comment type="caution">
    <text evidence="1">The sequence shown here is derived from an EMBL/GenBank/DDBJ whole genome shotgun (WGS) entry which is preliminary data.</text>
</comment>
<dbReference type="Proteomes" id="UP000218327">
    <property type="component" value="Unassembled WGS sequence"/>
</dbReference>